<dbReference type="Gene3D" id="3.30.1780.10">
    <property type="entry name" value="ornithine cyclodeaminase, domain 1"/>
    <property type="match status" value="1"/>
</dbReference>
<dbReference type="SUPFAM" id="SSF51735">
    <property type="entry name" value="NAD(P)-binding Rossmann-fold domains"/>
    <property type="match status" value="1"/>
</dbReference>
<organism evidence="1 2">
    <name type="scientific">Aliishimia ponticola</name>
    <dbReference type="NCBI Taxonomy" id="2499833"/>
    <lineage>
        <taxon>Bacteria</taxon>
        <taxon>Pseudomonadati</taxon>
        <taxon>Pseudomonadota</taxon>
        <taxon>Alphaproteobacteria</taxon>
        <taxon>Rhodobacterales</taxon>
        <taxon>Paracoccaceae</taxon>
        <taxon>Aliishimia</taxon>
    </lineage>
</organism>
<dbReference type="Proteomes" id="UP000306602">
    <property type="component" value="Unassembled WGS sequence"/>
</dbReference>
<sequence>MSHPSFFSAADIRAALPLPDLIAPLKSAMISVSEGRATHPPRFAAPVNSAGRMGVMYGGLTQPAIHGAKILSLFPGAPAQGLSSHQGFVVLFDSTNGRPLASFDADMITAMRTAVMSMLATQALARPDPKVVTICGAGEQAEWHLRASLACFPDAMVRIWARRAEAAESLRATFGQYQSQIAVFRDIAPALDGADVIHTTTASKAAFLPGDLLQPGQHINLVGASLADSREVDDTAVARVSMFTDARESSARESGEIIDAKKAGVIGDDYPITEIGEVLNETKAGRSSAEQITAYKSHGLIVQDLAAALEVYRRIGGT</sequence>
<dbReference type="PIRSF" id="PIRSF001439">
    <property type="entry name" value="CryM"/>
    <property type="match status" value="1"/>
</dbReference>
<dbReference type="InterPro" id="IPR023401">
    <property type="entry name" value="ODC_N"/>
</dbReference>
<dbReference type="PANTHER" id="PTHR13812:SF19">
    <property type="entry name" value="KETIMINE REDUCTASE MU-CRYSTALLIN"/>
    <property type="match status" value="1"/>
</dbReference>
<name>A0A4S4NDL6_9RHOB</name>
<reference evidence="1 2" key="1">
    <citation type="submission" date="2019-04" db="EMBL/GenBank/DDBJ databases">
        <title>Shimia ponticola sp. nov., isolated from seawater.</title>
        <authorList>
            <person name="Kim Y.-O."/>
            <person name="Yoon J.-H."/>
        </authorList>
    </citation>
    <scope>NUCLEOTIDE SEQUENCE [LARGE SCALE GENOMIC DNA]</scope>
    <source>
        <strain evidence="1 2">MYP11</strain>
    </source>
</reference>
<evidence type="ECO:0000313" key="2">
    <source>
        <dbReference type="Proteomes" id="UP000306602"/>
    </source>
</evidence>
<accession>A0A4S4NDL6</accession>
<comment type="caution">
    <text evidence="1">The sequence shown here is derived from an EMBL/GenBank/DDBJ whole genome shotgun (WGS) entry which is preliminary data.</text>
</comment>
<dbReference type="RefSeq" id="WP_136463611.1">
    <property type="nucleotide sequence ID" value="NZ_SRKY01000003.1"/>
</dbReference>
<dbReference type="OrthoDB" id="9785971at2"/>
<dbReference type="InterPro" id="IPR036291">
    <property type="entry name" value="NAD(P)-bd_dom_sf"/>
</dbReference>
<dbReference type="Gene3D" id="3.40.50.720">
    <property type="entry name" value="NAD(P)-binding Rossmann-like Domain"/>
    <property type="match status" value="1"/>
</dbReference>
<gene>
    <name evidence="1" type="ORF">E4Z66_13895</name>
</gene>
<keyword evidence="2" id="KW-1185">Reference proteome</keyword>
<dbReference type="GO" id="GO:0005737">
    <property type="term" value="C:cytoplasm"/>
    <property type="evidence" value="ECO:0007669"/>
    <property type="project" value="TreeGrafter"/>
</dbReference>
<protein>
    <submittedName>
        <fullName evidence="1">Ornithine cyclodeaminase family protein</fullName>
    </submittedName>
</protein>
<dbReference type="PANTHER" id="PTHR13812">
    <property type="entry name" value="KETIMINE REDUCTASE MU-CRYSTALLIN"/>
    <property type="match status" value="1"/>
</dbReference>
<dbReference type="EMBL" id="SRKY01000003">
    <property type="protein sequence ID" value="THH36141.1"/>
    <property type="molecule type" value="Genomic_DNA"/>
</dbReference>
<dbReference type="Pfam" id="PF02423">
    <property type="entry name" value="OCD_Mu_crystall"/>
    <property type="match status" value="1"/>
</dbReference>
<dbReference type="AlphaFoldDB" id="A0A4S4NDL6"/>
<proteinExistence type="predicted"/>
<dbReference type="InterPro" id="IPR003462">
    <property type="entry name" value="ODC_Mu_crystall"/>
</dbReference>
<evidence type="ECO:0000313" key="1">
    <source>
        <dbReference type="EMBL" id="THH36141.1"/>
    </source>
</evidence>